<keyword evidence="1" id="KW-1133">Transmembrane helix</keyword>
<feature type="transmembrane region" description="Helical" evidence="1">
    <location>
        <begin position="296"/>
        <end position="314"/>
    </location>
</feature>
<keyword evidence="1" id="KW-0812">Transmembrane</keyword>
<name>A0A0K6IQM2_9PROT</name>
<dbReference type="Proteomes" id="UP000182108">
    <property type="component" value="Unassembled WGS sequence"/>
</dbReference>
<reference evidence="3" key="1">
    <citation type="submission" date="2015-08" db="EMBL/GenBank/DDBJ databases">
        <authorList>
            <person name="Babu N.S."/>
            <person name="Beckwith C.J."/>
            <person name="Beseler K.G."/>
            <person name="Brison A."/>
            <person name="Carone J.V."/>
            <person name="Caskin T.P."/>
            <person name="Diamond M."/>
            <person name="Durham M.E."/>
            <person name="Foxe J.M."/>
            <person name="Go M."/>
            <person name="Henderson B.A."/>
            <person name="Jones I.B."/>
            <person name="McGettigan J.A."/>
            <person name="Micheletti S.J."/>
            <person name="Nasrallah M.E."/>
            <person name="Ortiz D."/>
            <person name="Piller C.R."/>
            <person name="Privatt S.R."/>
            <person name="Schneider S.L."/>
            <person name="Sharp S."/>
            <person name="Smith T.C."/>
            <person name="Stanton J.D."/>
            <person name="Ullery H.E."/>
            <person name="Wilson R.J."/>
            <person name="Serrano M.G."/>
            <person name="Buck G."/>
            <person name="Lee V."/>
            <person name="Wang Y."/>
            <person name="Carvalho R."/>
            <person name="Voegtly L."/>
            <person name="Shi R."/>
            <person name="Duckworth R."/>
            <person name="Johnson A."/>
            <person name="Loviza R."/>
            <person name="Walstead R."/>
            <person name="Shah Z."/>
            <person name="Kiflezghi M."/>
            <person name="Wade K."/>
            <person name="Ball S.L."/>
            <person name="Bradley K.W."/>
            <person name="Asai D.J."/>
            <person name="Bowman C.A."/>
            <person name="Russell D.A."/>
            <person name="Pope W.H."/>
            <person name="Jacobs-Sera D."/>
            <person name="Hendrix R.W."/>
            <person name="Hatfull G.F."/>
        </authorList>
    </citation>
    <scope>NUCLEOTIDE SEQUENCE [LARGE SCALE GENOMIC DNA]</scope>
    <source>
        <strain evidence="3">JCM 19170</strain>
    </source>
</reference>
<feature type="transmembrane region" description="Helical" evidence="1">
    <location>
        <begin position="423"/>
        <end position="441"/>
    </location>
</feature>
<protein>
    <recommendedName>
        <fullName evidence="4">4-amino-4-deoxy-L-arabinose transferase or related glycosyltransferase of PMT family</fullName>
    </recommendedName>
</protein>
<keyword evidence="1" id="KW-0472">Membrane</keyword>
<feature type="transmembrane region" description="Helical" evidence="1">
    <location>
        <begin position="347"/>
        <end position="372"/>
    </location>
</feature>
<organism evidence="2 3">
    <name type="scientific">Tepidiphilus thermophilus</name>
    <dbReference type="NCBI Taxonomy" id="876478"/>
    <lineage>
        <taxon>Bacteria</taxon>
        <taxon>Pseudomonadati</taxon>
        <taxon>Pseudomonadota</taxon>
        <taxon>Hydrogenophilia</taxon>
        <taxon>Hydrogenophilales</taxon>
        <taxon>Hydrogenophilaceae</taxon>
        <taxon>Tepidiphilus</taxon>
    </lineage>
</organism>
<accession>A0A0K6IQM2</accession>
<feature type="transmembrane region" description="Helical" evidence="1">
    <location>
        <begin position="100"/>
        <end position="118"/>
    </location>
</feature>
<proteinExistence type="predicted"/>
<feature type="transmembrane region" description="Helical" evidence="1">
    <location>
        <begin position="124"/>
        <end position="141"/>
    </location>
</feature>
<feature type="transmembrane region" description="Helical" evidence="1">
    <location>
        <begin position="171"/>
        <end position="196"/>
    </location>
</feature>
<evidence type="ECO:0000313" key="2">
    <source>
        <dbReference type="EMBL" id="CUB05403.1"/>
    </source>
</evidence>
<sequence>MFFDPRPVPPWQRRLYGKWGLVALLAAFLLVGTTGHDPWRGADLRHFFAVWQVLQGEWLLPSALIDGTVPAAGPLYYWVAALLGLLLEPLGLALHDATRFASPLLLLCTLLSLGAAALPWCGKPWQAGAMLVGLGTLGWVLDAHQHQALLASAAAIGLALAAVSRREAQPAKAWIAACIAMAAGFLAQGFALLLVLSIPWLATWPWPRIEAARRLSLLMATALIFALPAIWFVTVWRTAEGEAWFALQAPQLSQEFIASNLDDAWRDAAWVAWPLWLLALWPLRRAVNGDGSNLRLLAVAWAMIAMGLVVVTAWPPSNPSDLLILLPPLTLLATERLRRMPSGARAAFSWFSAATVLSLVVFAGLSWSAWNLDWPPGLARHMVRVAPEFEMSGSLWRLGAATAVLLTWFVLAVTTPPSPLRPAIHWALGVTLAWVVLVLLLEPWFEHTRNLRPIVEQMQGTLRERAPSCVSVPGREADVRAALVYFGGIPATLEDGCPVRFARLRGQQPLPSDGSVLWSMTRGQGKRLEYWLLLDNERARPTHD</sequence>
<evidence type="ECO:0000313" key="3">
    <source>
        <dbReference type="Proteomes" id="UP000182108"/>
    </source>
</evidence>
<dbReference type="AlphaFoldDB" id="A0A0K6IQM2"/>
<feature type="transmembrane region" description="Helical" evidence="1">
    <location>
        <begin position="75"/>
        <end position="93"/>
    </location>
</feature>
<dbReference type="EMBL" id="CYHH01000001">
    <property type="protein sequence ID" value="CUB05403.1"/>
    <property type="molecule type" value="Genomic_DNA"/>
</dbReference>
<feature type="transmembrane region" description="Helical" evidence="1">
    <location>
        <begin position="393"/>
        <end position="411"/>
    </location>
</feature>
<evidence type="ECO:0008006" key="4">
    <source>
        <dbReference type="Google" id="ProtNLM"/>
    </source>
</evidence>
<keyword evidence="3" id="KW-1185">Reference proteome</keyword>
<gene>
    <name evidence="2" type="ORF">Ga0061068_101348</name>
</gene>
<feature type="transmembrane region" description="Helical" evidence="1">
    <location>
        <begin position="268"/>
        <end position="284"/>
    </location>
</feature>
<feature type="transmembrane region" description="Helical" evidence="1">
    <location>
        <begin position="217"/>
        <end position="236"/>
    </location>
</feature>
<feature type="transmembrane region" description="Helical" evidence="1">
    <location>
        <begin position="148"/>
        <end position="165"/>
    </location>
</feature>
<evidence type="ECO:0000256" key="1">
    <source>
        <dbReference type="SAM" id="Phobius"/>
    </source>
</evidence>